<dbReference type="EMBL" id="BMNN01000010">
    <property type="protein sequence ID" value="GGJ09722.1"/>
    <property type="molecule type" value="Genomic_DNA"/>
</dbReference>
<accession>A0ABQ2CWU5</accession>
<dbReference type="Proteomes" id="UP000633263">
    <property type="component" value="Unassembled WGS sequence"/>
</dbReference>
<comment type="caution">
    <text evidence="1">The sequence shown here is derived from an EMBL/GenBank/DDBJ whole genome shotgun (WGS) entry which is preliminary data.</text>
</comment>
<sequence>MYLSPAMWKGCGPIWVVQQEMPINGGRVSDMLWSARSRLVRVLFIFSYNSSKETASPTGVSLAVQAFPDMVRSALTGPGLVRLPLY</sequence>
<evidence type="ECO:0000313" key="2">
    <source>
        <dbReference type="Proteomes" id="UP000633263"/>
    </source>
</evidence>
<evidence type="ECO:0000313" key="1">
    <source>
        <dbReference type="EMBL" id="GGJ09722.1"/>
    </source>
</evidence>
<keyword evidence="2" id="KW-1185">Reference proteome</keyword>
<reference evidence="2" key="1">
    <citation type="journal article" date="2019" name="Int. J. Syst. Evol. Microbiol.">
        <title>The Global Catalogue of Microorganisms (GCM) 10K type strain sequencing project: providing services to taxonomists for standard genome sequencing and annotation.</title>
        <authorList>
            <consortium name="The Broad Institute Genomics Platform"/>
            <consortium name="The Broad Institute Genome Sequencing Center for Infectious Disease"/>
            <person name="Wu L."/>
            <person name="Ma J."/>
        </authorList>
    </citation>
    <scope>NUCLEOTIDE SEQUENCE [LARGE SCALE GENOMIC DNA]</scope>
    <source>
        <strain evidence="2">JCM 11590</strain>
    </source>
</reference>
<organism evidence="1 2">
    <name type="scientific">Halopseudomonas pertucinogena</name>
    <dbReference type="NCBI Taxonomy" id="86175"/>
    <lineage>
        <taxon>Bacteria</taxon>
        <taxon>Pseudomonadati</taxon>
        <taxon>Pseudomonadota</taxon>
        <taxon>Gammaproteobacteria</taxon>
        <taxon>Pseudomonadales</taxon>
        <taxon>Pseudomonadaceae</taxon>
        <taxon>Halopseudomonas</taxon>
    </lineage>
</organism>
<name>A0ABQ2CWU5_9GAMM</name>
<proteinExistence type="predicted"/>
<protein>
    <submittedName>
        <fullName evidence="1">Uncharacterized protein</fullName>
    </submittedName>
</protein>
<gene>
    <name evidence="1" type="ORF">GCM10009083_28340</name>
</gene>